<proteinExistence type="predicted"/>
<accession>A0A9P1E5M7</accession>
<dbReference type="Gene3D" id="3.60.10.10">
    <property type="entry name" value="Endonuclease/exonuclease/phosphatase"/>
    <property type="match status" value="1"/>
</dbReference>
<dbReference type="Proteomes" id="UP001152484">
    <property type="component" value="Unassembled WGS sequence"/>
</dbReference>
<organism evidence="1 2">
    <name type="scientific">Cuscuta europaea</name>
    <name type="common">European dodder</name>
    <dbReference type="NCBI Taxonomy" id="41803"/>
    <lineage>
        <taxon>Eukaryota</taxon>
        <taxon>Viridiplantae</taxon>
        <taxon>Streptophyta</taxon>
        <taxon>Embryophyta</taxon>
        <taxon>Tracheophyta</taxon>
        <taxon>Spermatophyta</taxon>
        <taxon>Magnoliopsida</taxon>
        <taxon>eudicotyledons</taxon>
        <taxon>Gunneridae</taxon>
        <taxon>Pentapetalae</taxon>
        <taxon>asterids</taxon>
        <taxon>lamiids</taxon>
        <taxon>Solanales</taxon>
        <taxon>Convolvulaceae</taxon>
        <taxon>Cuscuteae</taxon>
        <taxon>Cuscuta</taxon>
        <taxon>Cuscuta subgen. Cuscuta</taxon>
    </lineage>
</organism>
<sequence>MNGIIWNVRGLDASGPRIFQLIKYWRVNFVIVIEPMVDFYKAGFFKLELGLSNVLFSPLNKIWIFWDSNVIAISEVTWESQYTHFKVTNGSFEGWITAIYAKHTHVERRLLWDHLKHYSTSIIVPWMMGGYFNAIVDHSKHKGACIPNLISMMEF</sequence>
<dbReference type="PANTHER" id="PTHR35218:SF9">
    <property type="entry name" value="ENDONUCLEASE_EXONUCLEASE_PHOSPHATASE DOMAIN-CONTAINING PROTEIN"/>
    <property type="match status" value="1"/>
</dbReference>
<name>A0A9P1E5M7_CUSEU</name>
<dbReference type="OrthoDB" id="1742302at2759"/>
<evidence type="ECO:0000313" key="2">
    <source>
        <dbReference type="Proteomes" id="UP001152484"/>
    </source>
</evidence>
<comment type="caution">
    <text evidence="1">The sequence shown here is derived from an EMBL/GenBank/DDBJ whole genome shotgun (WGS) entry which is preliminary data.</text>
</comment>
<evidence type="ECO:0000313" key="1">
    <source>
        <dbReference type="EMBL" id="CAH9080829.1"/>
    </source>
</evidence>
<keyword evidence="2" id="KW-1185">Reference proteome</keyword>
<reference evidence="1" key="1">
    <citation type="submission" date="2022-07" db="EMBL/GenBank/DDBJ databases">
        <authorList>
            <person name="Macas J."/>
            <person name="Novak P."/>
            <person name="Neumann P."/>
        </authorList>
    </citation>
    <scope>NUCLEOTIDE SEQUENCE</scope>
</reference>
<protein>
    <submittedName>
        <fullName evidence="1">Uncharacterized protein</fullName>
    </submittedName>
</protein>
<dbReference type="PANTHER" id="PTHR35218">
    <property type="entry name" value="RNASE H DOMAIN-CONTAINING PROTEIN"/>
    <property type="match status" value="1"/>
</dbReference>
<dbReference type="InterPro" id="IPR036691">
    <property type="entry name" value="Endo/exonu/phosph_ase_sf"/>
</dbReference>
<gene>
    <name evidence="1" type="ORF">CEURO_LOCUS7666</name>
</gene>
<dbReference type="SUPFAM" id="SSF56219">
    <property type="entry name" value="DNase I-like"/>
    <property type="match status" value="1"/>
</dbReference>
<dbReference type="AlphaFoldDB" id="A0A9P1E5M7"/>
<dbReference type="EMBL" id="CAMAPE010000013">
    <property type="protein sequence ID" value="CAH9080829.1"/>
    <property type="molecule type" value="Genomic_DNA"/>
</dbReference>